<organism evidence="4 5">
    <name type="scientific">Flavobacterium resistens</name>
    <dbReference type="NCBI Taxonomy" id="443612"/>
    <lineage>
        <taxon>Bacteria</taxon>
        <taxon>Pseudomonadati</taxon>
        <taxon>Bacteroidota</taxon>
        <taxon>Flavobacteriia</taxon>
        <taxon>Flavobacteriales</taxon>
        <taxon>Flavobacteriaceae</taxon>
        <taxon>Flavobacterium</taxon>
    </lineage>
</organism>
<evidence type="ECO:0008006" key="7">
    <source>
        <dbReference type="Google" id="ProtNLM"/>
    </source>
</evidence>
<dbReference type="AlphaFoldDB" id="A0A521AED6"/>
<dbReference type="EMBL" id="WKKG01000010">
    <property type="protein sequence ID" value="MRX69993.1"/>
    <property type="molecule type" value="Genomic_DNA"/>
</dbReference>
<reference evidence="3 6" key="2">
    <citation type="submission" date="2019-11" db="EMBL/GenBank/DDBJ databases">
        <title>Flavobacterium resistens genome.</title>
        <authorList>
            <person name="Wilson V.M."/>
            <person name="Newman J.D."/>
        </authorList>
    </citation>
    <scope>NUCLEOTIDE SEQUENCE [LARGE SCALE GENOMIC DNA]</scope>
    <source>
        <strain evidence="3 6">DSM 19382</strain>
    </source>
</reference>
<keyword evidence="2" id="KW-0812">Transmembrane</keyword>
<proteinExistence type="predicted"/>
<evidence type="ECO:0000256" key="1">
    <source>
        <dbReference type="SAM" id="Coils"/>
    </source>
</evidence>
<evidence type="ECO:0000313" key="5">
    <source>
        <dbReference type="Proteomes" id="UP000317289"/>
    </source>
</evidence>
<dbReference type="Gene3D" id="1.10.150.20">
    <property type="entry name" value="5' to 3' exonuclease, C-terminal subdomain"/>
    <property type="match status" value="1"/>
</dbReference>
<dbReference type="Proteomes" id="UP000317289">
    <property type="component" value="Unassembled WGS sequence"/>
</dbReference>
<keyword evidence="6" id="KW-1185">Reference proteome</keyword>
<reference evidence="4 5" key="1">
    <citation type="submission" date="2017-05" db="EMBL/GenBank/DDBJ databases">
        <authorList>
            <person name="Varghese N."/>
            <person name="Submissions S."/>
        </authorList>
    </citation>
    <scope>NUCLEOTIDE SEQUENCE [LARGE SCALE GENOMIC DNA]</scope>
    <source>
        <strain evidence="4 5">DSM 19382</strain>
    </source>
</reference>
<dbReference type="RefSeq" id="WP_142448750.1">
    <property type="nucleotide sequence ID" value="NZ_FXTA01000001.1"/>
</dbReference>
<dbReference type="OrthoDB" id="1493222at2"/>
<keyword evidence="1" id="KW-0175">Coiled coil</keyword>
<evidence type="ECO:0000313" key="3">
    <source>
        <dbReference type="EMBL" id="MRX69993.1"/>
    </source>
</evidence>
<keyword evidence="2" id="KW-0472">Membrane</keyword>
<name>A0A521AED6_9FLAO</name>
<dbReference type="Proteomes" id="UP000468990">
    <property type="component" value="Unassembled WGS sequence"/>
</dbReference>
<gene>
    <name evidence="3" type="ORF">GJU42_18630</name>
    <name evidence="4" type="ORF">SAMN06265349_10175</name>
</gene>
<protein>
    <recommendedName>
        <fullName evidence="7">DUF4332 domain-containing protein</fullName>
    </recommendedName>
</protein>
<evidence type="ECO:0000313" key="6">
    <source>
        <dbReference type="Proteomes" id="UP000468990"/>
    </source>
</evidence>
<dbReference type="EMBL" id="FXTA01000001">
    <property type="protein sequence ID" value="SMO33136.1"/>
    <property type="molecule type" value="Genomic_DNA"/>
</dbReference>
<feature type="transmembrane region" description="Helical" evidence="2">
    <location>
        <begin position="6"/>
        <end position="24"/>
    </location>
</feature>
<evidence type="ECO:0000313" key="4">
    <source>
        <dbReference type="EMBL" id="SMO33136.1"/>
    </source>
</evidence>
<keyword evidence="2" id="KW-1133">Transmembrane helix</keyword>
<feature type="coiled-coil region" evidence="1">
    <location>
        <begin position="35"/>
        <end position="69"/>
    </location>
</feature>
<accession>A0A521AED6</accession>
<sequence length="179" mass="19726">MDIMCFIIPALVGLIFGIFGYLLGKMSSKKDVLLAVSLQEDLDVCKSTVKNLNQKINALDVELASKTKNNPAPQSSISQFIFDKEIALNILGKKVKENDLKIVEGIGPKIEALFNEAGIATWQDLSKASTEKLQNILDAAGENFAMHNPSTWPKQALMAHQGKWQELKDWQANLLGGKE</sequence>
<evidence type="ECO:0000256" key="2">
    <source>
        <dbReference type="SAM" id="Phobius"/>
    </source>
</evidence>